<dbReference type="InterPro" id="IPR015424">
    <property type="entry name" value="PyrdxlP-dep_Trfase"/>
</dbReference>
<evidence type="ECO:0000256" key="8">
    <source>
        <dbReference type="RuleBase" id="RU000585"/>
    </source>
</evidence>
<evidence type="ECO:0000256" key="2">
    <source>
        <dbReference type="ARBA" id="ARBA00004777"/>
    </source>
</evidence>
<dbReference type="EC" id="2.1.2.1" evidence="8"/>
<dbReference type="PIRSF" id="PIRSF000412">
    <property type="entry name" value="SHMT"/>
    <property type="match status" value="1"/>
</dbReference>
<dbReference type="Pfam" id="PF00464">
    <property type="entry name" value="SHMT"/>
    <property type="match status" value="1"/>
</dbReference>
<comment type="similarity">
    <text evidence="3 8">Belongs to the SHMT family.</text>
</comment>
<dbReference type="HAMAP" id="MF_00051">
    <property type="entry name" value="SHMT"/>
    <property type="match status" value="1"/>
</dbReference>
<keyword evidence="4 8" id="KW-0554">One-carbon metabolism</keyword>
<dbReference type="PANTHER" id="PTHR11680">
    <property type="entry name" value="SERINE HYDROXYMETHYLTRANSFERASE"/>
    <property type="match status" value="1"/>
</dbReference>
<sequence>MMRQVSRLARPGLRAYSTAQMKFGGSSVNTLPGNRPLKEADPVMYELIKEEHQRQLGGIELIASENFTSRAVMEVLGSVLTNKYAEGLPGARYYGGNEVVDKVENLCRDRALEAYRLDPKQWGVNVQPYSGSSANWALYTGILQPGDRMMGLDLPHGGHLTHGFYTAKKKVSSSSVYFQSMPYRLGEDGTVDFDMLQKTATLFMPKLLIAGGSAYPREWNYAKFREVADSVGAYLLMDMAHISGLVAAGVLDDPFKYADFVTTTTHKSLRGPRSGLIFFKKETTEGKSMIEEAVNNAVFPACQGGPHINKIGGVAAQLAEVMTPEFKEYSKQVIANSKAMAEQLKEYGYTLSSGGTDNHLVLMNLRPKGITGSKVEKMCDRVHITVNKNSVVGDKSAVTPGGVRLGAPAMTTRGLKENDFKQIATFLHRGIEESLKIQEAGGGKMKLKAFEQACFESPVLAELENDVHEFSKQFPFPGFENPYEAF</sequence>
<dbReference type="InterPro" id="IPR049943">
    <property type="entry name" value="Ser_HO-MeTrfase-like"/>
</dbReference>
<dbReference type="GO" id="GO:0030170">
    <property type="term" value="F:pyridoxal phosphate binding"/>
    <property type="evidence" value="ECO:0007669"/>
    <property type="project" value="InterPro"/>
</dbReference>
<dbReference type="Gene3D" id="3.90.1150.10">
    <property type="entry name" value="Aspartate Aminotransferase, domain 1"/>
    <property type="match status" value="1"/>
</dbReference>
<evidence type="ECO:0000259" key="9">
    <source>
        <dbReference type="Pfam" id="PF00464"/>
    </source>
</evidence>
<proteinExistence type="inferred from homology"/>
<dbReference type="GO" id="GO:0004372">
    <property type="term" value="F:glycine hydroxymethyltransferase activity"/>
    <property type="evidence" value="ECO:0007669"/>
    <property type="project" value="UniProtKB-EC"/>
</dbReference>
<accession>A0A7S4GLI8</accession>
<dbReference type="CDD" id="cd00378">
    <property type="entry name" value="SHMT"/>
    <property type="match status" value="1"/>
</dbReference>
<dbReference type="UniPathway" id="UPA00193"/>
<dbReference type="AlphaFoldDB" id="A0A7S4GLI8"/>
<comment type="function">
    <text evidence="8">Interconversion of serine and glycine.</text>
</comment>
<evidence type="ECO:0000256" key="7">
    <source>
        <dbReference type="PIRSR" id="PIRSR000412-50"/>
    </source>
</evidence>
<reference evidence="10" key="1">
    <citation type="submission" date="2021-01" db="EMBL/GenBank/DDBJ databases">
        <authorList>
            <person name="Corre E."/>
            <person name="Pelletier E."/>
            <person name="Niang G."/>
            <person name="Scheremetjew M."/>
            <person name="Finn R."/>
            <person name="Kale V."/>
            <person name="Holt S."/>
            <person name="Cochrane G."/>
            <person name="Meng A."/>
            <person name="Brown T."/>
            <person name="Cohen L."/>
        </authorList>
    </citation>
    <scope>NUCLEOTIDE SEQUENCE</scope>
    <source>
        <strain evidence="10">CCMP1594</strain>
    </source>
</reference>
<dbReference type="GO" id="GO:0035999">
    <property type="term" value="P:tetrahydrofolate interconversion"/>
    <property type="evidence" value="ECO:0007669"/>
    <property type="project" value="UniProtKB-UniPathway"/>
</dbReference>
<protein>
    <recommendedName>
        <fullName evidence="8">Serine hydroxymethyltransferase</fullName>
        <ecNumber evidence="8">2.1.2.1</ecNumber>
    </recommendedName>
</protein>
<evidence type="ECO:0000256" key="5">
    <source>
        <dbReference type="ARBA" id="ARBA00022679"/>
    </source>
</evidence>
<dbReference type="GO" id="GO:0019264">
    <property type="term" value="P:glycine biosynthetic process from serine"/>
    <property type="evidence" value="ECO:0007669"/>
    <property type="project" value="InterPro"/>
</dbReference>
<evidence type="ECO:0000256" key="3">
    <source>
        <dbReference type="ARBA" id="ARBA00006376"/>
    </source>
</evidence>
<dbReference type="GO" id="GO:0005739">
    <property type="term" value="C:mitochondrion"/>
    <property type="evidence" value="ECO:0007669"/>
    <property type="project" value="TreeGrafter"/>
</dbReference>
<feature type="domain" description="Serine hydroxymethyltransferase-like" evidence="9">
    <location>
        <begin position="37"/>
        <end position="426"/>
    </location>
</feature>
<evidence type="ECO:0000313" key="10">
    <source>
        <dbReference type="EMBL" id="CAE0840496.1"/>
    </source>
</evidence>
<dbReference type="SUPFAM" id="SSF53383">
    <property type="entry name" value="PLP-dependent transferases"/>
    <property type="match status" value="1"/>
</dbReference>
<organism evidence="10">
    <name type="scientific">Eutreptiella gymnastica</name>
    <dbReference type="NCBI Taxonomy" id="73025"/>
    <lineage>
        <taxon>Eukaryota</taxon>
        <taxon>Discoba</taxon>
        <taxon>Euglenozoa</taxon>
        <taxon>Euglenida</taxon>
        <taxon>Spirocuta</taxon>
        <taxon>Euglenophyceae</taxon>
        <taxon>Eutreptiales</taxon>
        <taxon>Eutreptiaceae</taxon>
        <taxon>Eutreptiella</taxon>
    </lineage>
</organism>
<keyword evidence="5 8" id="KW-0808">Transferase</keyword>
<dbReference type="InterPro" id="IPR019798">
    <property type="entry name" value="Ser_HO-MeTrfase_PLP_BS"/>
</dbReference>
<dbReference type="NCBIfam" id="NF000586">
    <property type="entry name" value="PRK00011.1"/>
    <property type="match status" value="1"/>
</dbReference>
<dbReference type="Gene3D" id="3.40.640.10">
    <property type="entry name" value="Type I PLP-dependent aspartate aminotransferase-like (Major domain)"/>
    <property type="match status" value="1"/>
</dbReference>
<gene>
    <name evidence="10" type="ORF">EGYM00163_LOCUS51362</name>
</gene>
<evidence type="ECO:0000256" key="1">
    <source>
        <dbReference type="ARBA" id="ARBA00001933"/>
    </source>
</evidence>
<evidence type="ECO:0000256" key="6">
    <source>
        <dbReference type="ARBA" id="ARBA00022898"/>
    </source>
</evidence>
<name>A0A7S4GLI8_9EUGL</name>
<comment type="cofactor">
    <cofactor evidence="1 7 8">
        <name>pyridoxal 5'-phosphate</name>
        <dbReference type="ChEBI" id="CHEBI:597326"/>
    </cofactor>
</comment>
<dbReference type="InterPro" id="IPR015421">
    <property type="entry name" value="PyrdxlP-dep_Trfase_major"/>
</dbReference>
<keyword evidence="6 7" id="KW-0663">Pyridoxal phosphate</keyword>
<evidence type="ECO:0000256" key="4">
    <source>
        <dbReference type="ARBA" id="ARBA00022563"/>
    </source>
</evidence>
<comment type="catalytic activity">
    <reaction evidence="8">
        <text>(6R)-5,10-methylene-5,6,7,8-tetrahydrofolate + glycine + H2O = (6S)-5,6,7,8-tetrahydrofolate + L-serine</text>
        <dbReference type="Rhea" id="RHEA:15481"/>
        <dbReference type="ChEBI" id="CHEBI:15377"/>
        <dbReference type="ChEBI" id="CHEBI:15636"/>
        <dbReference type="ChEBI" id="CHEBI:33384"/>
        <dbReference type="ChEBI" id="CHEBI:57305"/>
        <dbReference type="ChEBI" id="CHEBI:57453"/>
        <dbReference type="EC" id="2.1.2.1"/>
    </reaction>
</comment>
<feature type="modified residue" description="N6-(pyridoxal phosphate)lysine" evidence="7">
    <location>
        <position position="267"/>
    </location>
</feature>
<dbReference type="InterPro" id="IPR015422">
    <property type="entry name" value="PyrdxlP-dep_Trfase_small"/>
</dbReference>
<dbReference type="EMBL" id="HBJA01149382">
    <property type="protein sequence ID" value="CAE0840496.1"/>
    <property type="molecule type" value="Transcribed_RNA"/>
</dbReference>
<comment type="pathway">
    <text evidence="2 8">One-carbon metabolism; tetrahydrofolate interconversion.</text>
</comment>
<dbReference type="PROSITE" id="PS00096">
    <property type="entry name" value="SHMT"/>
    <property type="match status" value="1"/>
</dbReference>
<dbReference type="InterPro" id="IPR001085">
    <property type="entry name" value="Ser_HO-MeTrfase"/>
</dbReference>
<dbReference type="InterPro" id="IPR039429">
    <property type="entry name" value="SHMT-like_dom"/>
</dbReference>
<dbReference type="PANTHER" id="PTHR11680:SF35">
    <property type="entry name" value="SERINE HYDROXYMETHYLTRANSFERASE 1"/>
    <property type="match status" value="1"/>
</dbReference>
<dbReference type="FunFam" id="3.40.640.10:FF:000097">
    <property type="entry name" value="Serine hydroxymethyltransferase"/>
    <property type="match status" value="1"/>
</dbReference>